<comment type="caution">
    <text evidence="2">The sequence shown here is derived from an EMBL/GenBank/DDBJ whole genome shotgun (WGS) entry which is preliminary data.</text>
</comment>
<dbReference type="InterPro" id="IPR007557">
    <property type="entry name" value="PSP1_C"/>
</dbReference>
<evidence type="ECO:0000313" key="2">
    <source>
        <dbReference type="EMBL" id="HIT99286.1"/>
    </source>
</evidence>
<dbReference type="AlphaFoldDB" id="A0A9D1HC36"/>
<evidence type="ECO:0000313" key="3">
    <source>
        <dbReference type="Proteomes" id="UP000824159"/>
    </source>
</evidence>
<reference evidence="2" key="2">
    <citation type="journal article" date="2021" name="PeerJ">
        <title>Extensive microbial diversity within the chicken gut microbiome revealed by metagenomics and culture.</title>
        <authorList>
            <person name="Gilroy R."/>
            <person name="Ravi A."/>
            <person name="Getino M."/>
            <person name="Pursley I."/>
            <person name="Horton D.L."/>
            <person name="Alikhan N.F."/>
            <person name="Baker D."/>
            <person name="Gharbi K."/>
            <person name="Hall N."/>
            <person name="Watson M."/>
            <person name="Adriaenssens E.M."/>
            <person name="Foster-Nyarko E."/>
            <person name="Jarju S."/>
            <person name="Secka A."/>
            <person name="Antonio M."/>
            <person name="Oren A."/>
            <person name="Chaudhuri R.R."/>
            <person name="La Ragione R."/>
            <person name="Hildebrand F."/>
            <person name="Pallen M.J."/>
        </authorList>
    </citation>
    <scope>NUCLEOTIDE SEQUENCE</scope>
    <source>
        <strain evidence="2">CHK176-22527</strain>
    </source>
</reference>
<dbReference type="Pfam" id="PF04468">
    <property type="entry name" value="PSP1"/>
    <property type="match status" value="1"/>
</dbReference>
<feature type="domain" description="PSP1 C-terminal" evidence="1">
    <location>
        <begin position="61"/>
        <end position="146"/>
    </location>
</feature>
<evidence type="ECO:0000259" key="1">
    <source>
        <dbReference type="PROSITE" id="PS51411"/>
    </source>
</evidence>
<dbReference type="NCBIfam" id="NF041131">
    <property type="entry name" value="RicT_YaaT_fam"/>
    <property type="match status" value="1"/>
</dbReference>
<dbReference type="Proteomes" id="UP000824159">
    <property type="component" value="Unassembled WGS sequence"/>
</dbReference>
<accession>A0A9D1HC36</accession>
<dbReference type="PANTHER" id="PTHR43830">
    <property type="entry name" value="PROTEIN PSP1"/>
    <property type="match status" value="1"/>
</dbReference>
<gene>
    <name evidence="2" type="ORF">IAD12_03420</name>
</gene>
<proteinExistence type="predicted"/>
<dbReference type="PROSITE" id="PS51411">
    <property type="entry name" value="PSP1_C"/>
    <property type="match status" value="1"/>
</dbReference>
<dbReference type="EMBL" id="DVLX01000034">
    <property type="protein sequence ID" value="HIT99286.1"/>
    <property type="molecule type" value="Genomic_DNA"/>
</dbReference>
<sequence>MTSVVGVKFKDAGKLYYFSPGDIEVEAGDNVIVETARGLEFGKVTMGVTEVKDSEIVAPLKSIIRIATEKDYRKHEENLAKKDEALRLCQEKIDAHKLEMKLIDVEYTFDNSKVVFYFTADGRIDFRELVKDLAAVFRMRIELRQIGVRDEAKMLGGVGSCGRGLCCSTWLRDFEPVSIKMAKVQNLSLNPTKISGICGRLMCCLKFENDVYTHLKKGMPTVGERIKTPDGIAVVSDVNILENIIKTRLVVEEGDKSEGEEEKLSTEFYNYKKEEIKRIDKKRSRKKDDDLSEIEGDLLKEIKELMKD</sequence>
<name>A0A9D1HC36_9FIRM</name>
<dbReference type="GO" id="GO:0005737">
    <property type="term" value="C:cytoplasm"/>
    <property type="evidence" value="ECO:0007669"/>
    <property type="project" value="TreeGrafter"/>
</dbReference>
<reference evidence="2" key="1">
    <citation type="submission" date="2020-10" db="EMBL/GenBank/DDBJ databases">
        <authorList>
            <person name="Gilroy R."/>
        </authorList>
    </citation>
    <scope>NUCLEOTIDE SEQUENCE</scope>
    <source>
        <strain evidence="2">CHK176-22527</strain>
    </source>
</reference>
<protein>
    <submittedName>
        <fullName evidence="2">Stage 0 sporulation family protein</fullName>
    </submittedName>
</protein>
<dbReference type="InterPro" id="IPR047767">
    <property type="entry name" value="PSP1-like"/>
</dbReference>
<dbReference type="PANTHER" id="PTHR43830:SF3">
    <property type="entry name" value="PROTEIN PSP1"/>
    <property type="match status" value="1"/>
</dbReference>
<organism evidence="2 3">
    <name type="scientific">Candidatus Allocopromorpha excrementavium</name>
    <dbReference type="NCBI Taxonomy" id="2840741"/>
    <lineage>
        <taxon>Bacteria</taxon>
        <taxon>Bacillati</taxon>
        <taxon>Bacillota</taxon>
        <taxon>Clostridia</taxon>
        <taxon>Eubacteriales</taxon>
        <taxon>Eubacteriaceae</taxon>
        <taxon>Eubacteriaceae incertae sedis</taxon>
        <taxon>Candidatus Allocopromorpha</taxon>
    </lineage>
</organism>